<name>A0ABN0JKJ3_9GAMM</name>
<dbReference type="PANTHER" id="PTHR43857">
    <property type="entry name" value="BLR7761 PROTEIN"/>
    <property type="match status" value="1"/>
</dbReference>
<reference evidence="1 2" key="2">
    <citation type="journal article" date="2016" name="Int. J. Syst. Evol. Microbiol.">
        <title>Taxonomy of haemolytic and/or proteolytic strains of the genus Acinetobacter with the proposal of Acinetobacter courvalinii sp. nov. (genomic species 14 sensu Bouvet &amp; Jeanjean), Acinetobacter dispersus sp. nov. (genomic species 17), Acinetobacter modestus sp. nov., Acinetobacter proteolyticus sp. nov. and Acinetobacter vivianii sp. nov.</title>
        <authorList>
            <person name="Nemec A."/>
            <person name="Radolfova-Krizova L."/>
            <person name="Maixnerova M."/>
            <person name="Vrestiakova E."/>
            <person name="Jezek P."/>
            <person name="Sedo O."/>
        </authorList>
    </citation>
    <scope>NUCLEOTIDE SEQUENCE [LARGE SCALE GENOMIC DNA]</scope>
    <source>
        <strain evidence="1 2">NIPH 236</strain>
    </source>
</reference>
<dbReference type="Pfam" id="PF01042">
    <property type="entry name" value="Ribonuc_L-PSP"/>
    <property type="match status" value="1"/>
</dbReference>
<protein>
    <recommendedName>
        <fullName evidence="3">RidA family protein</fullName>
    </recommendedName>
</protein>
<dbReference type="InterPro" id="IPR006175">
    <property type="entry name" value="YjgF/YER057c/UK114"/>
</dbReference>
<evidence type="ECO:0000313" key="1">
    <source>
        <dbReference type="EMBL" id="ENU25725.1"/>
    </source>
</evidence>
<accession>A0ABN0JKJ3</accession>
<proteinExistence type="predicted"/>
<reference evidence="2" key="1">
    <citation type="submission" date="2013-02" db="EMBL/GenBank/DDBJ databases">
        <title>The Genome Sequence of Acinetobacter sp. NIPH 236.</title>
        <authorList>
            <consortium name="The Broad Institute Genome Sequencing Platform"/>
            <consortium name="The Broad Institute Genome Sequencing Center for Infectious Disease"/>
            <person name="Cerqueira G."/>
            <person name="Feldgarden M."/>
            <person name="Courvalin P."/>
            <person name="Perichon B."/>
            <person name="Grillot-Courvalin C."/>
            <person name="Clermont D."/>
            <person name="Rocha E."/>
            <person name="Yoon E.-J."/>
            <person name="Nemec A."/>
            <person name="Walker B."/>
            <person name="Young S.K."/>
            <person name="Zeng Q."/>
            <person name="Gargeya S."/>
            <person name="Fitzgerald M."/>
            <person name="Haas B."/>
            <person name="Abouelleil A."/>
            <person name="Alvarado L."/>
            <person name="Arachchi H.M."/>
            <person name="Berlin A.M."/>
            <person name="Chapman S.B."/>
            <person name="Dewar J."/>
            <person name="Goldberg J."/>
            <person name="Griggs A."/>
            <person name="Gujja S."/>
            <person name="Hansen M."/>
            <person name="Howarth C."/>
            <person name="Imamovic A."/>
            <person name="Larimer J."/>
            <person name="McCowan C."/>
            <person name="Murphy C."/>
            <person name="Neiman D."/>
            <person name="Pearson M."/>
            <person name="Priest M."/>
            <person name="Roberts A."/>
            <person name="Saif S."/>
            <person name="Shea T."/>
            <person name="Sisk P."/>
            <person name="Sykes S."/>
            <person name="Wortman J."/>
            <person name="Nusbaum C."/>
            <person name="Birren B."/>
        </authorList>
    </citation>
    <scope>NUCLEOTIDE SEQUENCE [LARGE SCALE GENOMIC DNA]</scope>
    <source>
        <strain evidence="2">NIPH 236</strain>
    </source>
</reference>
<dbReference type="EMBL" id="APOJ01000031">
    <property type="protein sequence ID" value="ENU25725.1"/>
    <property type="molecule type" value="Genomic_DNA"/>
</dbReference>
<dbReference type="RefSeq" id="WP_004664151.1">
    <property type="nucleotide sequence ID" value="NZ_BMDV01000008.1"/>
</dbReference>
<dbReference type="GeneID" id="92836405"/>
<evidence type="ECO:0000313" key="2">
    <source>
        <dbReference type="Proteomes" id="UP000013190"/>
    </source>
</evidence>
<organism evidence="1 2">
    <name type="scientific">Acinetobacter modestus</name>
    <dbReference type="NCBI Taxonomy" id="1776740"/>
    <lineage>
        <taxon>Bacteria</taxon>
        <taxon>Pseudomonadati</taxon>
        <taxon>Pseudomonadota</taxon>
        <taxon>Gammaproteobacteria</taxon>
        <taxon>Moraxellales</taxon>
        <taxon>Moraxellaceae</taxon>
        <taxon>Acinetobacter</taxon>
    </lineage>
</organism>
<dbReference type="Gene3D" id="3.30.1330.40">
    <property type="entry name" value="RutC-like"/>
    <property type="match status" value="1"/>
</dbReference>
<dbReference type="SUPFAM" id="SSF55298">
    <property type="entry name" value="YjgF-like"/>
    <property type="match status" value="1"/>
</dbReference>
<comment type="caution">
    <text evidence="1">The sequence shown here is derived from an EMBL/GenBank/DDBJ whole genome shotgun (WGS) entry which is preliminary data.</text>
</comment>
<keyword evidence="2" id="KW-1185">Reference proteome</keyword>
<sequence>MNKINTQAFEIINPDTLYHPKRNGYSHIAVVKPNMRIIHLAGQGGENKNGELSPFFDQQVQQVFYNIQQALASVQATLSDIAVLRVLIVDHDAQKHQLVIKTIVDLWKTHEFPVCTLIPVTGLALPEMQIEIEATAYTA</sequence>
<evidence type="ECO:0008006" key="3">
    <source>
        <dbReference type="Google" id="ProtNLM"/>
    </source>
</evidence>
<dbReference type="InterPro" id="IPR035959">
    <property type="entry name" value="RutC-like_sf"/>
</dbReference>
<dbReference type="PANTHER" id="PTHR43857:SF1">
    <property type="entry name" value="YJGH FAMILY PROTEIN"/>
    <property type="match status" value="1"/>
</dbReference>
<dbReference type="Proteomes" id="UP000013190">
    <property type="component" value="Unassembled WGS sequence"/>
</dbReference>
<gene>
    <name evidence="1" type="ORF">F992_03059</name>
</gene>